<evidence type="ECO:0000313" key="5">
    <source>
        <dbReference type="Proteomes" id="UP001595836"/>
    </source>
</evidence>
<dbReference type="SUPFAM" id="SSF51261">
    <property type="entry name" value="Duplicated hybrid motif"/>
    <property type="match status" value="1"/>
</dbReference>
<keyword evidence="2" id="KW-0732">Signal</keyword>
<dbReference type="InterPro" id="IPR011055">
    <property type="entry name" value="Dup_hybrid_motif"/>
</dbReference>
<name>A0ABV9PMV8_9ACTN</name>
<dbReference type="PANTHER" id="PTHR21666:SF270">
    <property type="entry name" value="MUREIN HYDROLASE ACTIVATOR ENVC"/>
    <property type="match status" value="1"/>
</dbReference>
<evidence type="ECO:0000256" key="2">
    <source>
        <dbReference type="SAM" id="SignalP"/>
    </source>
</evidence>
<dbReference type="EMBL" id="JBHSHP010000008">
    <property type="protein sequence ID" value="MFC4753724.1"/>
    <property type="molecule type" value="Genomic_DNA"/>
</dbReference>
<dbReference type="CDD" id="cd12797">
    <property type="entry name" value="M23_peptidase"/>
    <property type="match status" value="1"/>
</dbReference>
<dbReference type="InterPro" id="IPR050570">
    <property type="entry name" value="Cell_wall_metabolism_enzyme"/>
</dbReference>
<feature type="domain" description="M23ase beta-sheet core" evidence="3">
    <location>
        <begin position="137"/>
        <end position="231"/>
    </location>
</feature>
<accession>A0ABV9PMV8</accession>
<evidence type="ECO:0000313" key="4">
    <source>
        <dbReference type="EMBL" id="MFC4753724.1"/>
    </source>
</evidence>
<dbReference type="PANTHER" id="PTHR21666">
    <property type="entry name" value="PEPTIDASE-RELATED"/>
    <property type="match status" value="1"/>
</dbReference>
<dbReference type="Gene3D" id="2.70.70.10">
    <property type="entry name" value="Glucose Permease (Domain IIA)"/>
    <property type="match status" value="1"/>
</dbReference>
<sequence length="258" mass="25822">MPAPPTALRGRAAVLAVAAGAAVSAASAGSAMTTTNTHATEAGDIALLANGEQAPATSSSAAPSSAATPTPSAPAPVVVPASASTGGTDNIQSAMLFAGTENNAQREIEEEKARRPKIVIPAIGSFTSPFAMRWGSFHSGIDIANAVGTPIVAATDGTVIDSGPAQGFGNWIRIMSDDGVMTTYGHMETLDVSKGERVVAGQKIAGMGSLGFSTGSHLHFEVEVDGQKIDPVLWLAQHGLELAGAGSSEMSLGSLGGN</sequence>
<reference evidence="5" key="1">
    <citation type="journal article" date="2019" name="Int. J. Syst. Evol. Microbiol.">
        <title>The Global Catalogue of Microorganisms (GCM) 10K type strain sequencing project: providing services to taxonomists for standard genome sequencing and annotation.</title>
        <authorList>
            <consortium name="The Broad Institute Genomics Platform"/>
            <consortium name="The Broad Institute Genome Sequencing Center for Infectious Disease"/>
            <person name="Wu L."/>
            <person name="Ma J."/>
        </authorList>
    </citation>
    <scope>NUCLEOTIDE SEQUENCE [LARGE SCALE GENOMIC DNA]</scope>
    <source>
        <strain evidence="5">JCM 11882</strain>
    </source>
</reference>
<feature type="compositionally biased region" description="Low complexity" evidence="1">
    <location>
        <begin position="54"/>
        <end position="84"/>
    </location>
</feature>
<proteinExistence type="predicted"/>
<feature type="chain" id="PRO_5045653076" evidence="2">
    <location>
        <begin position="29"/>
        <end position="258"/>
    </location>
</feature>
<dbReference type="EC" id="3.4.24.-" evidence="4"/>
<dbReference type="InterPro" id="IPR016047">
    <property type="entry name" value="M23ase_b-sheet_dom"/>
</dbReference>
<feature type="signal peptide" evidence="2">
    <location>
        <begin position="1"/>
        <end position="28"/>
    </location>
</feature>
<keyword evidence="4" id="KW-0378">Hydrolase</keyword>
<dbReference type="Pfam" id="PF01551">
    <property type="entry name" value="Peptidase_M23"/>
    <property type="match status" value="1"/>
</dbReference>
<dbReference type="GO" id="GO:0016787">
    <property type="term" value="F:hydrolase activity"/>
    <property type="evidence" value="ECO:0007669"/>
    <property type="project" value="UniProtKB-KW"/>
</dbReference>
<evidence type="ECO:0000259" key="3">
    <source>
        <dbReference type="Pfam" id="PF01551"/>
    </source>
</evidence>
<organism evidence="4 5">
    <name type="scientific">Dietzia aurantiaca</name>
    <dbReference type="NCBI Taxonomy" id="983873"/>
    <lineage>
        <taxon>Bacteria</taxon>
        <taxon>Bacillati</taxon>
        <taxon>Actinomycetota</taxon>
        <taxon>Actinomycetes</taxon>
        <taxon>Mycobacteriales</taxon>
        <taxon>Dietziaceae</taxon>
        <taxon>Dietzia</taxon>
    </lineage>
</organism>
<dbReference type="Proteomes" id="UP001595836">
    <property type="component" value="Unassembled WGS sequence"/>
</dbReference>
<comment type="caution">
    <text evidence="4">The sequence shown here is derived from an EMBL/GenBank/DDBJ whole genome shotgun (WGS) entry which is preliminary data.</text>
</comment>
<gene>
    <name evidence="4" type="ORF">ACFO7U_02880</name>
</gene>
<dbReference type="RefSeq" id="WP_344988221.1">
    <property type="nucleotide sequence ID" value="NZ_BAABCD010000005.1"/>
</dbReference>
<keyword evidence="5" id="KW-1185">Reference proteome</keyword>
<evidence type="ECO:0000256" key="1">
    <source>
        <dbReference type="SAM" id="MobiDB-lite"/>
    </source>
</evidence>
<protein>
    <submittedName>
        <fullName evidence="4">M23 family metallopeptidase</fullName>
        <ecNumber evidence="4">3.4.24.-</ecNumber>
    </submittedName>
</protein>
<feature type="region of interest" description="Disordered" evidence="1">
    <location>
        <begin position="53"/>
        <end position="84"/>
    </location>
</feature>